<evidence type="ECO:0000313" key="8">
    <source>
        <dbReference type="Proteomes" id="UP000316080"/>
    </source>
</evidence>
<evidence type="ECO:0000256" key="4">
    <source>
        <dbReference type="ARBA" id="ARBA00023136"/>
    </source>
</evidence>
<comment type="subcellular location">
    <subcellularLocation>
        <location evidence="1">Membrane</location>
        <topology evidence="1">Multi-pass membrane protein</topology>
    </subcellularLocation>
</comment>
<sequence>MFETIFEIISLIGFIVFIILIAFFYEWIDRKFYARIQNRYGPLYTGPSGILQPIADFIKLLLKEDIIPEASEKRIFSLIPIIYVLLPILALLIIPINGKGIISFEGDLIFLMFLSAMITLSVFLAGWSSACNFSRIGGVRAALQMLSYEIPFGLSLIGPAIVANSLCITKISEWQIANSTAFIFLQPIGFAVIMISLLAELELIPFDVPEAETEIVAGWTTEYGGGRYALIRLGKDLELVMASMLISSLYLGGIGQIFFIPPIVIAIIKSIIVLLVMSLIRALFARYRIDQVISGMWKYLFPLMILQIIIVQFIG</sequence>
<dbReference type="PROSITE" id="PS00668">
    <property type="entry name" value="COMPLEX1_ND1_2"/>
    <property type="match status" value="1"/>
</dbReference>
<dbReference type="EMBL" id="QNVI01000040">
    <property type="protein sequence ID" value="TDA39001.1"/>
    <property type="molecule type" value="Genomic_DNA"/>
</dbReference>
<dbReference type="InterPro" id="IPR018086">
    <property type="entry name" value="NADH_UbQ_OxRdtase_su1_CS"/>
</dbReference>
<dbReference type="EMBL" id="RXIH01000033">
    <property type="protein sequence ID" value="RZN55901.1"/>
    <property type="molecule type" value="Genomic_DNA"/>
</dbReference>
<dbReference type="GO" id="GO:0009060">
    <property type="term" value="P:aerobic respiration"/>
    <property type="evidence" value="ECO:0007669"/>
    <property type="project" value="TreeGrafter"/>
</dbReference>
<comment type="caution">
    <text evidence="7">The sequence shown here is derived from an EMBL/GenBank/DDBJ whole genome shotgun (WGS) entry which is preliminary data.</text>
</comment>
<feature type="transmembrane region" description="Helical" evidence="5">
    <location>
        <begin position="181"/>
        <end position="199"/>
    </location>
</feature>
<protein>
    <submittedName>
        <fullName evidence="7">NADH-quinone oxidoreductase subunit H</fullName>
    </submittedName>
</protein>
<evidence type="ECO:0000313" key="9">
    <source>
        <dbReference type="Proteomes" id="UP000317265"/>
    </source>
</evidence>
<dbReference type="GO" id="GO:0016020">
    <property type="term" value="C:membrane"/>
    <property type="evidence" value="ECO:0007669"/>
    <property type="project" value="UniProtKB-SubCell"/>
</dbReference>
<keyword evidence="2 5" id="KW-0812">Transmembrane</keyword>
<dbReference type="PANTHER" id="PTHR11432">
    <property type="entry name" value="NADH DEHYDROGENASE SUBUNIT 1"/>
    <property type="match status" value="1"/>
</dbReference>
<keyword evidence="3 5" id="KW-1133">Transmembrane helix</keyword>
<reference evidence="6 8" key="2">
    <citation type="journal article" date="2019" name="Nat. Microbiol.">
        <title>Wide diversity of methane and short-chain alkane metabolisms in uncultured archaea.</title>
        <authorList>
            <person name="Borrel G."/>
            <person name="Adam P.S."/>
            <person name="McKay L.J."/>
            <person name="Chen L.X."/>
            <person name="Sierra-Garcia I.N."/>
            <person name="Sieber C.M."/>
            <person name="Letourneur Q."/>
            <person name="Ghozlane A."/>
            <person name="Andersen G.L."/>
            <person name="Li W.J."/>
            <person name="Hallam S.J."/>
            <person name="Muyzer G."/>
            <person name="de Oliveira V.M."/>
            <person name="Inskeep W.P."/>
            <person name="Banfield J.F."/>
            <person name="Gribaldo S."/>
        </authorList>
    </citation>
    <scope>NUCLEOTIDE SEQUENCE [LARGE SCALE GENOMIC DNA]</scope>
    <source>
        <strain evidence="6">Verst-YHS</strain>
    </source>
</reference>
<dbReference type="GO" id="GO:0003954">
    <property type="term" value="F:NADH dehydrogenase activity"/>
    <property type="evidence" value="ECO:0007669"/>
    <property type="project" value="TreeGrafter"/>
</dbReference>
<dbReference type="InterPro" id="IPR001694">
    <property type="entry name" value="NADH_UbQ_OxRdtase_su1/FPO"/>
</dbReference>
<evidence type="ECO:0000313" key="6">
    <source>
        <dbReference type="EMBL" id="RZN55901.1"/>
    </source>
</evidence>
<feature type="transmembrane region" description="Helical" evidence="5">
    <location>
        <begin position="108"/>
        <end position="130"/>
    </location>
</feature>
<dbReference type="Pfam" id="PF00146">
    <property type="entry name" value="NADHdh"/>
    <property type="match status" value="1"/>
</dbReference>
<feature type="transmembrane region" description="Helical" evidence="5">
    <location>
        <begin position="74"/>
        <end position="96"/>
    </location>
</feature>
<gene>
    <name evidence="7" type="ORF">DSO09_02955</name>
    <name evidence="6" type="ORF">EF809_04220</name>
</gene>
<evidence type="ECO:0000313" key="7">
    <source>
        <dbReference type="EMBL" id="TDA39001.1"/>
    </source>
</evidence>
<evidence type="ECO:0000256" key="2">
    <source>
        <dbReference type="ARBA" id="ARBA00022692"/>
    </source>
</evidence>
<evidence type="ECO:0000256" key="3">
    <source>
        <dbReference type="ARBA" id="ARBA00022989"/>
    </source>
</evidence>
<evidence type="ECO:0000256" key="5">
    <source>
        <dbReference type="SAM" id="Phobius"/>
    </source>
</evidence>
<feature type="transmembrane region" description="Helical" evidence="5">
    <location>
        <begin position="296"/>
        <end position="314"/>
    </location>
</feature>
<evidence type="ECO:0000256" key="1">
    <source>
        <dbReference type="ARBA" id="ARBA00004141"/>
    </source>
</evidence>
<accession>A0A523BDH5</accession>
<proteinExistence type="inferred from homology"/>
<dbReference type="PANTHER" id="PTHR11432:SF3">
    <property type="entry name" value="NADH-UBIQUINONE OXIDOREDUCTASE CHAIN 1"/>
    <property type="match status" value="1"/>
</dbReference>
<name>A0A523BDH5_9CREN</name>
<dbReference type="Proteomes" id="UP000316080">
    <property type="component" value="Unassembled WGS sequence"/>
</dbReference>
<feature type="transmembrane region" description="Helical" evidence="5">
    <location>
        <begin position="257"/>
        <end position="284"/>
    </location>
</feature>
<dbReference type="HAMAP" id="MF_01350">
    <property type="entry name" value="NDH1_NuoH"/>
    <property type="match status" value="1"/>
</dbReference>
<keyword evidence="4 5" id="KW-0472">Membrane</keyword>
<feature type="transmembrane region" description="Helical" evidence="5">
    <location>
        <begin position="150"/>
        <end position="169"/>
    </location>
</feature>
<reference evidence="7 9" key="1">
    <citation type="journal article" date="2019" name="Nat. Microbiol.">
        <title>Expanding anaerobic alkane metabolism in the domain of Archaea.</title>
        <authorList>
            <person name="Wang Y."/>
            <person name="Wegener G."/>
            <person name="Hou J."/>
            <person name="Wang F."/>
            <person name="Xiao X."/>
        </authorList>
    </citation>
    <scope>NUCLEOTIDE SEQUENCE [LARGE SCALE GENOMIC DNA]</scope>
    <source>
        <strain evidence="7">WYZ-LMO11</strain>
    </source>
</reference>
<feature type="transmembrane region" description="Helical" evidence="5">
    <location>
        <begin position="6"/>
        <end position="28"/>
    </location>
</feature>
<organism evidence="7 9">
    <name type="scientific">Thermoproteota archaeon</name>
    <dbReference type="NCBI Taxonomy" id="2056631"/>
    <lineage>
        <taxon>Archaea</taxon>
        <taxon>Thermoproteota</taxon>
    </lineage>
</organism>
<dbReference type="AlphaFoldDB" id="A0A523BDH5"/>
<dbReference type="Proteomes" id="UP000317265">
    <property type="component" value="Unassembled WGS sequence"/>
</dbReference>